<evidence type="ECO:0000313" key="4">
    <source>
        <dbReference type="Proteomes" id="UP000664369"/>
    </source>
</evidence>
<keyword evidence="1" id="KW-1133">Transmembrane helix</keyword>
<keyword evidence="1" id="KW-0812">Transmembrane</keyword>
<sequence length="208" mass="23966">MEAQEPIKSFLYDVLLPKMEWLLWFVTFWGFVASWYQLAGWATLLIVAFYNLAVVSFLSAFSPYNSIDRYEPYFEPITMQEEREKESSFFLNILSPKIIGIAGAVVLFGTLCKLMFWTGYSTMLLAGTGWLLIIVVVMAFSQRMNMRAFTLAILGSSMLCVSSETLMRQLHRDDPKLVTLMVYQIQHPHDRAAAEAVRSHVNQKRIQR</sequence>
<dbReference type="EMBL" id="JAGETZ010000019">
    <property type="protein sequence ID" value="MBO2012649.1"/>
    <property type="molecule type" value="Genomic_DNA"/>
</dbReference>
<feature type="transmembrane region" description="Helical" evidence="1">
    <location>
        <begin position="21"/>
        <end position="38"/>
    </location>
</feature>
<keyword evidence="1" id="KW-0472">Membrane</keyword>
<feature type="domain" description="Gliding motility protein GldL-like N-terminal" evidence="2">
    <location>
        <begin position="98"/>
        <end position="145"/>
    </location>
</feature>
<accession>A0ABS3QMZ2</accession>
<proteinExistence type="predicted"/>
<dbReference type="InterPro" id="IPR055087">
    <property type="entry name" value="GldL-like_N"/>
</dbReference>
<organism evidence="3 4">
    <name type="scientific">Hymenobacter negativus</name>
    <dbReference type="NCBI Taxonomy" id="2795026"/>
    <lineage>
        <taxon>Bacteria</taxon>
        <taxon>Pseudomonadati</taxon>
        <taxon>Bacteroidota</taxon>
        <taxon>Cytophagia</taxon>
        <taxon>Cytophagales</taxon>
        <taxon>Hymenobacteraceae</taxon>
        <taxon>Hymenobacter</taxon>
    </lineage>
</organism>
<feature type="transmembrane region" description="Helical" evidence="1">
    <location>
        <begin position="44"/>
        <end position="64"/>
    </location>
</feature>
<dbReference type="Pfam" id="PF22827">
    <property type="entry name" value="GldL_N"/>
    <property type="match status" value="1"/>
</dbReference>
<dbReference type="RefSeq" id="WP_208178387.1">
    <property type="nucleotide sequence ID" value="NZ_JAGETZ010000019.1"/>
</dbReference>
<protein>
    <recommendedName>
        <fullName evidence="2">Gliding motility protein GldL-like N-terminal domain-containing protein</fullName>
    </recommendedName>
</protein>
<dbReference type="Proteomes" id="UP000664369">
    <property type="component" value="Unassembled WGS sequence"/>
</dbReference>
<feature type="transmembrane region" description="Helical" evidence="1">
    <location>
        <begin position="89"/>
        <end position="111"/>
    </location>
</feature>
<evidence type="ECO:0000259" key="2">
    <source>
        <dbReference type="Pfam" id="PF22827"/>
    </source>
</evidence>
<evidence type="ECO:0000256" key="1">
    <source>
        <dbReference type="SAM" id="Phobius"/>
    </source>
</evidence>
<comment type="caution">
    <text evidence="3">The sequence shown here is derived from an EMBL/GenBank/DDBJ whole genome shotgun (WGS) entry which is preliminary data.</text>
</comment>
<reference evidence="3 4" key="1">
    <citation type="submission" date="2021-03" db="EMBL/GenBank/DDBJ databases">
        <authorList>
            <person name="Kim M.K."/>
        </authorList>
    </citation>
    <scope>NUCLEOTIDE SEQUENCE [LARGE SCALE GENOMIC DNA]</scope>
    <source>
        <strain evidence="3 4">BT442</strain>
    </source>
</reference>
<evidence type="ECO:0000313" key="3">
    <source>
        <dbReference type="EMBL" id="MBO2012649.1"/>
    </source>
</evidence>
<feature type="transmembrane region" description="Helical" evidence="1">
    <location>
        <begin position="117"/>
        <end position="140"/>
    </location>
</feature>
<keyword evidence="4" id="KW-1185">Reference proteome</keyword>
<name>A0ABS3QMZ2_9BACT</name>
<gene>
    <name evidence="3" type="ORF">J4E00_26545</name>
</gene>